<feature type="domain" description="GHMP kinase C-terminal" evidence="11">
    <location>
        <begin position="356"/>
        <end position="435"/>
    </location>
</feature>
<evidence type="ECO:0000256" key="9">
    <source>
        <dbReference type="ARBA" id="ARBA00023277"/>
    </source>
</evidence>
<evidence type="ECO:0000313" key="14">
    <source>
        <dbReference type="WBParaSite" id="MBELARI_LOCUS11520.1"/>
    </source>
</evidence>
<evidence type="ECO:0000313" key="13">
    <source>
        <dbReference type="Proteomes" id="UP000887575"/>
    </source>
</evidence>
<dbReference type="GO" id="GO:0005524">
    <property type="term" value="F:ATP binding"/>
    <property type="evidence" value="ECO:0007669"/>
    <property type="project" value="UniProtKB-KW"/>
</dbReference>
<dbReference type="FunFam" id="3.30.230.10:FF:000017">
    <property type="entry name" value="Galactokinase"/>
    <property type="match status" value="1"/>
</dbReference>
<dbReference type="InterPro" id="IPR006206">
    <property type="entry name" value="Mevalonate/galactokinase"/>
</dbReference>
<dbReference type="InterPro" id="IPR019539">
    <property type="entry name" value="GalKase_N"/>
</dbReference>
<dbReference type="PROSITE" id="PS00627">
    <property type="entry name" value="GHMP_KINASES_ATP"/>
    <property type="match status" value="1"/>
</dbReference>
<dbReference type="InterPro" id="IPR019741">
    <property type="entry name" value="Galactokinase_CS"/>
</dbReference>
<evidence type="ECO:0000256" key="7">
    <source>
        <dbReference type="ARBA" id="ARBA00022840"/>
    </source>
</evidence>
<evidence type="ECO:0000259" key="11">
    <source>
        <dbReference type="Pfam" id="PF08544"/>
    </source>
</evidence>
<dbReference type="GO" id="GO:0005829">
    <property type="term" value="C:cytosol"/>
    <property type="evidence" value="ECO:0007669"/>
    <property type="project" value="TreeGrafter"/>
</dbReference>
<feature type="domain" description="GHMP kinase N-terminal" evidence="10">
    <location>
        <begin position="180"/>
        <end position="253"/>
    </location>
</feature>
<evidence type="ECO:0000256" key="5">
    <source>
        <dbReference type="ARBA" id="ARBA00022741"/>
    </source>
</evidence>
<dbReference type="GO" id="GO:0004335">
    <property type="term" value="F:galactokinase activity"/>
    <property type="evidence" value="ECO:0007669"/>
    <property type="project" value="InterPro"/>
</dbReference>
<keyword evidence="4" id="KW-0479">Metal-binding</keyword>
<dbReference type="NCBIfam" id="TIGR00131">
    <property type="entry name" value="gal_kin"/>
    <property type="match status" value="1"/>
</dbReference>
<dbReference type="PRINTS" id="PR00473">
    <property type="entry name" value="GALCTOKINASE"/>
</dbReference>
<evidence type="ECO:0008006" key="15">
    <source>
        <dbReference type="Google" id="ProtNLM"/>
    </source>
</evidence>
<evidence type="ECO:0000259" key="12">
    <source>
        <dbReference type="Pfam" id="PF10509"/>
    </source>
</evidence>
<dbReference type="FunFam" id="3.30.70.890:FF:000001">
    <property type="entry name" value="Galactokinase"/>
    <property type="match status" value="1"/>
</dbReference>
<dbReference type="InterPro" id="IPR006203">
    <property type="entry name" value="GHMP_knse_ATP-bd_CS"/>
</dbReference>
<dbReference type="PRINTS" id="PR00959">
    <property type="entry name" value="MEVGALKINASE"/>
</dbReference>
<proteinExistence type="inferred from homology"/>
<protein>
    <recommendedName>
        <fullName evidence="15">Galactokinase</fullName>
    </recommendedName>
</protein>
<dbReference type="GO" id="GO:0006012">
    <property type="term" value="P:galactose metabolic process"/>
    <property type="evidence" value="ECO:0007669"/>
    <property type="project" value="InterPro"/>
</dbReference>
<organism evidence="13 14">
    <name type="scientific">Mesorhabditis belari</name>
    <dbReference type="NCBI Taxonomy" id="2138241"/>
    <lineage>
        <taxon>Eukaryota</taxon>
        <taxon>Metazoa</taxon>
        <taxon>Ecdysozoa</taxon>
        <taxon>Nematoda</taxon>
        <taxon>Chromadorea</taxon>
        <taxon>Rhabditida</taxon>
        <taxon>Rhabditina</taxon>
        <taxon>Rhabditomorpha</taxon>
        <taxon>Rhabditoidea</taxon>
        <taxon>Rhabditidae</taxon>
        <taxon>Mesorhabditinae</taxon>
        <taxon>Mesorhabditis</taxon>
    </lineage>
</organism>
<dbReference type="InterPro" id="IPR036554">
    <property type="entry name" value="GHMP_kinase_C_sf"/>
</dbReference>
<evidence type="ECO:0000259" key="10">
    <source>
        <dbReference type="Pfam" id="PF00288"/>
    </source>
</evidence>
<evidence type="ECO:0000256" key="1">
    <source>
        <dbReference type="ARBA" id="ARBA00006566"/>
    </source>
</evidence>
<keyword evidence="8" id="KW-0460">Magnesium</keyword>
<comment type="similarity">
    <text evidence="1">Belongs to the GHMP kinase family. GalK subfamily.</text>
</comment>
<dbReference type="WBParaSite" id="MBELARI_LOCUS11520.1">
    <property type="protein sequence ID" value="MBELARI_LOCUS11520.1"/>
    <property type="gene ID" value="MBELARI_LOCUS11520"/>
</dbReference>
<dbReference type="PANTHER" id="PTHR10457">
    <property type="entry name" value="MEVALONATE KINASE/GALACTOKINASE"/>
    <property type="match status" value="1"/>
</dbReference>
<dbReference type="GO" id="GO:0046872">
    <property type="term" value="F:metal ion binding"/>
    <property type="evidence" value="ECO:0007669"/>
    <property type="project" value="UniProtKB-KW"/>
</dbReference>
<evidence type="ECO:0000256" key="2">
    <source>
        <dbReference type="ARBA" id="ARBA00022490"/>
    </source>
</evidence>
<evidence type="ECO:0000256" key="6">
    <source>
        <dbReference type="ARBA" id="ARBA00022777"/>
    </source>
</evidence>
<keyword evidence="13" id="KW-1185">Reference proteome</keyword>
<dbReference type="SUPFAM" id="SSF54211">
    <property type="entry name" value="Ribosomal protein S5 domain 2-like"/>
    <property type="match status" value="1"/>
</dbReference>
<keyword evidence="3" id="KW-0808">Transferase</keyword>
<keyword evidence="7" id="KW-0067">ATP-binding</keyword>
<accession>A0AAF3EC48</accession>
<dbReference type="Gene3D" id="3.30.70.890">
    <property type="entry name" value="GHMP kinase, C-terminal domain"/>
    <property type="match status" value="1"/>
</dbReference>
<keyword evidence="2" id="KW-0963">Cytoplasm</keyword>
<dbReference type="Pfam" id="PF00288">
    <property type="entry name" value="GHMP_kinases_N"/>
    <property type="match status" value="1"/>
</dbReference>
<dbReference type="InterPro" id="IPR000705">
    <property type="entry name" value="Galactokinase"/>
</dbReference>
<evidence type="ECO:0000256" key="4">
    <source>
        <dbReference type="ARBA" id="ARBA00022723"/>
    </source>
</evidence>
<evidence type="ECO:0000256" key="3">
    <source>
        <dbReference type="ARBA" id="ARBA00022679"/>
    </source>
</evidence>
<dbReference type="Pfam" id="PF10509">
    <property type="entry name" value="GalKase_gal_bdg"/>
    <property type="match status" value="1"/>
</dbReference>
<evidence type="ECO:0000256" key="8">
    <source>
        <dbReference type="ARBA" id="ARBA00022842"/>
    </source>
</evidence>
<keyword evidence="5" id="KW-0547">Nucleotide-binding</keyword>
<keyword evidence="6" id="KW-0418">Kinase</keyword>
<dbReference type="PIRSF" id="PIRSF000530">
    <property type="entry name" value="Galactokinase"/>
    <property type="match status" value="1"/>
</dbReference>
<dbReference type="InterPro" id="IPR006204">
    <property type="entry name" value="GHMP_kinase_N_dom"/>
</dbReference>
<dbReference type="PANTHER" id="PTHR10457:SF7">
    <property type="entry name" value="GALACTOKINASE-RELATED"/>
    <property type="match status" value="1"/>
</dbReference>
<feature type="domain" description="Galactokinase N-terminal" evidence="12">
    <location>
        <begin position="80"/>
        <end position="131"/>
    </location>
</feature>
<name>A0AAF3EC48_9BILA</name>
<keyword evidence="9" id="KW-0119">Carbohydrate metabolism</keyword>
<dbReference type="Gene3D" id="3.30.230.10">
    <property type="match status" value="1"/>
</dbReference>
<dbReference type="Proteomes" id="UP000887575">
    <property type="component" value="Unassembled WGS sequence"/>
</dbReference>
<dbReference type="InterPro" id="IPR014721">
    <property type="entry name" value="Ribsml_uS5_D2-typ_fold_subgr"/>
</dbReference>
<dbReference type="AlphaFoldDB" id="A0AAF3EC48"/>
<dbReference type="InterPro" id="IPR013750">
    <property type="entry name" value="GHMP_kinase_C_dom"/>
</dbReference>
<dbReference type="PROSITE" id="PS00106">
    <property type="entry name" value="GALACTOKINASE"/>
    <property type="match status" value="1"/>
</dbReference>
<sequence length="461" mass="51870">MRRGGWPIRKSSQSSFELDFGTSPAGCYWKRAIREITNDHFIDDRELFRSMMAEEEIGKTQDSVEVNKIKKRVFEEAIDEFRKVFGEVKIEELRAGISPGRVNLIGDHVDYVDGFVLPIALPLYTIAVARPVKSINQNFTQIHSTHFKETAKFYHYKEDDDAENRLQKWAHYAEGIFELHRPNQPLDVILHTNIPVGAGLSSSASVELALYYLFDQFNDVHLSTEKIAMLCQKAEHEYAGVPCGIMDQFVCSLAHVGHALKIDCSNLAYDRIPLAISRDASFIVVDSGVKHALASGEYAKRRAAVEQTLQVIMGARSWRDVTEAHLAEYSPELSQEERNCAKHVVGEISRTNQASEALLDNNIKLFGELMWESHESLKNLYRVSCIELDKLVDIAKSCEGVWGARMTGGGFGGCIVALVKNSKINEFKKSIEENYSGRPRFFDGHPVNGGQILDIAELLKN</sequence>
<dbReference type="Pfam" id="PF08544">
    <property type="entry name" value="GHMP_kinases_C"/>
    <property type="match status" value="1"/>
</dbReference>
<reference evidence="14" key="1">
    <citation type="submission" date="2024-02" db="UniProtKB">
        <authorList>
            <consortium name="WormBaseParasite"/>
        </authorList>
    </citation>
    <scope>IDENTIFICATION</scope>
</reference>
<dbReference type="SUPFAM" id="SSF55060">
    <property type="entry name" value="GHMP Kinase, C-terminal domain"/>
    <property type="match status" value="1"/>
</dbReference>
<dbReference type="InterPro" id="IPR020568">
    <property type="entry name" value="Ribosomal_Su5_D2-typ_SF"/>
</dbReference>